<keyword evidence="3" id="KW-1185">Reference proteome</keyword>
<feature type="compositionally biased region" description="Pro residues" evidence="1">
    <location>
        <begin position="26"/>
        <end position="39"/>
    </location>
</feature>
<dbReference type="EMBL" id="KI397033">
    <property type="protein sequence ID" value="ERM96759.1"/>
    <property type="molecule type" value="Genomic_DNA"/>
</dbReference>
<proteinExistence type="predicted"/>
<feature type="region of interest" description="Disordered" evidence="1">
    <location>
        <begin position="14"/>
        <end position="51"/>
    </location>
</feature>
<evidence type="ECO:0000256" key="1">
    <source>
        <dbReference type="SAM" id="MobiDB-lite"/>
    </source>
</evidence>
<name>W1NN46_AMBTC</name>
<protein>
    <submittedName>
        <fullName evidence="2">Uncharacterized protein</fullName>
    </submittedName>
</protein>
<reference evidence="3" key="1">
    <citation type="journal article" date="2013" name="Science">
        <title>The Amborella genome and the evolution of flowering plants.</title>
        <authorList>
            <consortium name="Amborella Genome Project"/>
        </authorList>
    </citation>
    <scope>NUCLEOTIDE SEQUENCE [LARGE SCALE GENOMIC DNA]</scope>
</reference>
<dbReference type="Proteomes" id="UP000017836">
    <property type="component" value="Unassembled WGS sequence"/>
</dbReference>
<dbReference type="AlphaFoldDB" id="W1NN46"/>
<sequence>MVLLEGRIGALAALPSSEAPPSSCKPTPPLNLNPPPATPRAPNLPISSRQEEPLSEAYFSLDFAIASHEEI</sequence>
<organism evidence="2 3">
    <name type="scientific">Amborella trichopoda</name>
    <dbReference type="NCBI Taxonomy" id="13333"/>
    <lineage>
        <taxon>Eukaryota</taxon>
        <taxon>Viridiplantae</taxon>
        <taxon>Streptophyta</taxon>
        <taxon>Embryophyta</taxon>
        <taxon>Tracheophyta</taxon>
        <taxon>Spermatophyta</taxon>
        <taxon>Magnoliopsida</taxon>
        <taxon>Amborellales</taxon>
        <taxon>Amborellaceae</taxon>
        <taxon>Amborella</taxon>
    </lineage>
</organism>
<gene>
    <name evidence="2" type="ORF">AMTR_s00201p00012940</name>
</gene>
<dbReference type="HOGENOM" id="CLU_2743445_0_0_1"/>
<accession>W1NN46</accession>
<dbReference type="Gramene" id="ERM96759">
    <property type="protein sequence ID" value="ERM96759"/>
    <property type="gene ID" value="AMTR_s00201p00012940"/>
</dbReference>
<evidence type="ECO:0000313" key="3">
    <source>
        <dbReference type="Proteomes" id="UP000017836"/>
    </source>
</evidence>
<evidence type="ECO:0000313" key="2">
    <source>
        <dbReference type="EMBL" id="ERM96759.1"/>
    </source>
</evidence>